<evidence type="ECO:0000256" key="3">
    <source>
        <dbReference type="ARBA" id="ARBA00022548"/>
    </source>
</evidence>
<evidence type="ECO:0000256" key="14">
    <source>
        <dbReference type="ARBA" id="ARBA00049744"/>
    </source>
</evidence>
<evidence type="ECO:0000256" key="15">
    <source>
        <dbReference type="ARBA" id="ARBA00049778"/>
    </source>
</evidence>
<keyword evidence="9" id="KW-0753">Steroid metabolism</keyword>
<dbReference type="Gene3D" id="3.50.50.60">
    <property type="entry name" value="FAD/NAD(P)-binding domain"/>
    <property type="match status" value="1"/>
</dbReference>
<dbReference type="EC" id="5.3.3.1" evidence="11"/>
<comment type="pathway">
    <text evidence="12">Steroid metabolism; cholesterol degradation.</text>
</comment>
<sequence length="524" mass="55820">MPLSRRGFLGLAASGALAGLGEAAARGGGRRARDGRRTHFRALVIGSGFGGSVAALRLGEAGVDTLVLERGREWPVAPDRHLFGSAHGITDTMFWRRRTARWPAMPPVPVRPSGGVMEVSQETGLDIACAAAVGGGSVVYTCVTLAPPRRYFASLYPAGLSYDAFARTWFPKAHAMLGASRMPDDVYRSTPFTHSRVWDRQLRRAGWTPFPLESTFDWDVVRRELAGTAPRSATVGNSDFGCGNGAKRSLTRTYLPAALATGHVQLRPLHEVVSLERRKGGGYRVGVHRLDPDAAVVERFELSCDLLFLAAGTLNTNRLLVAARDRGDLPDLPAAVGTGFGDNGDQLDLRSQPLVFHGGSQGSPSASAVFLHREYSLPLLVENWVLPTYQALPAVVTFGMTVDRDHRGTFRHERASGRVRLADWTPDKSAEAARALRAHSARVAAANPGTLPVTLSNPYPFTGHPLGGCVIGRCTDLHGRVHGHHGLYVVDGSLLPGSVGGANPSLTITALAEHALAGIVTAGG</sequence>
<keyword evidence="8" id="KW-1207">Sterol metabolism</keyword>
<dbReference type="GO" id="GO:0016995">
    <property type="term" value="F:cholesterol oxidase activity"/>
    <property type="evidence" value="ECO:0007669"/>
    <property type="project" value="UniProtKB-EC"/>
</dbReference>
<evidence type="ECO:0000256" key="4">
    <source>
        <dbReference type="ARBA" id="ARBA00022630"/>
    </source>
</evidence>
<dbReference type="InterPro" id="IPR052542">
    <property type="entry name" value="Cholesterol_Oxidase"/>
</dbReference>
<keyword evidence="10" id="KW-0413">Isomerase</keyword>
<dbReference type="PANTHER" id="PTHR47470">
    <property type="entry name" value="CHOLESTEROL OXIDASE"/>
    <property type="match status" value="1"/>
</dbReference>
<evidence type="ECO:0000313" key="17">
    <source>
        <dbReference type="EMBL" id="GHE41180.1"/>
    </source>
</evidence>
<evidence type="ECO:0000256" key="12">
    <source>
        <dbReference type="ARBA" id="ARBA00049645"/>
    </source>
</evidence>
<accession>A0A919DFX0</accession>
<keyword evidence="3" id="KW-0153">Cholesterol metabolism</keyword>
<dbReference type="Gene3D" id="3.30.410.10">
    <property type="entry name" value="Cholesterol Oxidase, domain 2"/>
    <property type="match status" value="1"/>
</dbReference>
<dbReference type="InterPro" id="IPR036188">
    <property type="entry name" value="FAD/NAD-bd_sf"/>
</dbReference>
<dbReference type="Proteomes" id="UP000608024">
    <property type="component" value="Unassembled WGS sequence"/>
</dbReference>
<dbReference type="PANTHER" id="PTHR47470:SF1">
    <property type="entry name" value="FAD-DEPENDENT OXIDOREDUCTASE 2 FAD BINDING DOMAIN-CONTAINING PROTEIN"/>
    <property type="match status" value="1"/>
</dbReference>
<keyword evidence="7" id="KW-0443">Lipid metabolism</keyword>
<evidence type="ECO:0000256" key="13">
    <source>
        <dbReference type="ARBA" id="ARBA00049723"/>
    </source>
</evidence>
<evidence type="ECO:0000256" key="1">
    <source>
        <dbReference type="ARBA" id="ARBA00001974"/>
    </source>
</evidence>
<reference evidence="17" key="2">
    <citation type="submission" date="2020-09" db="EMBL/GenBank/DDBJ databases">
        <authorList>
            <person name="Sun Q."/>
            <person name="Ohkuma M."/>
        </authorList>
    </citation>
    <scope>NUCLEOTIDE SEQUENCE</scope>
    <source>
        <strain evidence="17">JCM 4784</strain>
    </source>
</reference>
<dbReference type="SUPFAM" id="SSF54373">
    <property type="entry name" value="FAD-linked reductases, C-terminal domain"/>
    <property type="match status" value="1"/>
</dbReference>
<dbReference type="GO" id="GO:0004769">
    <property type="term" value="F:steroid Delta-isomerase activity"/>
    <property type="evidence" value="ECO:0007669"/>
    <property type="project" value="UniProtKB-EC"/>
</dbReference>
<comment type="similarity">
    <text evidence="2">Belongs to the GMC oxidoreductase family.</text>
</comment>
<evidence type="ECO:0000256" key="10">
    <source>
        <dbReference type="ARBA" id="ARBA00023235"/>
    </source>
</evidence>
<evidence type="ECO:0000256" key="9">
    <source>
        <dbReference type="ARBA" id="ARBA00023221"/>
    </source>
</evidence>
<evidence type="ECO:0000256" key="6">
    <source>
        <dbReference type="ARBA" id="ARBA00023002"/>
    </source>
</evidence>
<evidence type="ECO:0000256" key="2">
    <source>
        <dbReference type="ARBA" id="ARBA00010790"/>
    </source>
</evidence>
<evidence type="ECO:0000256" key="7">
    <source>
        <dbReference type="ARBA" id="ARBA00023098"/>
    </source>
</evidence>
<evidence type="ECO:0000259" key="16">
    <source>
        <dbReference type="Pfam" id="PF05199"/>
    </source>
</evidence>
<keyword evidence="6" id="KW-0560">Oxidoreductase</keyword>
<proteinExistence type="inferred from homology"/>
<comment type="cofactor">
    <cofactor evidence="1">
        <name>FAD</name>
        <dbReference type="ChEBI" id="CHEBI:57692"/>
    </cofactor>
</comment>
<reference evidence="17" key="1">
    <citation type="journal article" date="2014" name="Int. J. Syst. Evol. Microbiol.">
        <title>Complete genome sequence of Corynebacterium casei LMG S-19264T (=DSM 44701T), isolated from a smear-ripened cheese.</title>
        <authorList>
            <consortium name="US DOE Joint Genome Institute (JGI-PGF)"/>
            <person name="Walter F."/>
            <person name="Albersmeier A."/>
            <person name="Kalinowski J."/>
            <person name="Ruckert C."/>
        </authorList>
    </citation>
    <scope>NUCLEOTIDE SEQUENCE</scope>
    <source>
        <strain evidence="17">JCM 4784</strain>
    </source>
</reference>
<dbReference type="RefSeq" id="WP_190134439.1">
    <property type="nucleotide sequence ID" value="NZ_BNBT01000007.1"/>
</dbReference>
<dbReference type="EMBL" id="BNBT01000007">
    <property type="protein sequence ID" value="GHE41180.1"/>
    <property type="molecule type" value="Genomic_DNA"/>
</dbReference>
<dbReference type="Pfam" id="PF05199">
    <property type="entry name" value="GMC_oxred_C"/>
    <property type="match status" value="1"/>
</dbReference>
<evidence type="ECO:0000256" key="8">
    <source>
        <dbReference type="ARBA" id="ARBA00023166"/>
    </source>
</evidence>
<evidence type="ECO:0000256" key="11">
    <source>
        <dbReference type="ARBA" id="ARBA00038856"/>
    </source>
</evidence>
<dbReference type="EC" id="1.1.3.6" evidence="13"/>
<dbReference type="GO" id="GO:0008203">
    <property type="term" value="P:cholesterol metabolic process"/>
    <property type="evidence" value="ECO:0007669"/>
    <property type="project" value="UniProtKB-KW"/>
</dbReference>
<feature type="domain" description="Glucose-methanol-choline oxidoreductase C-terminal" evidence="16">
    <location>
        <begin position="447"/>
        <end position="512"/>
    </location>
</feature>
<comment type="caution">
    <text evidence="17">The sequence shown here is derived from an EMBL/GenBank/DDBJ whole genome shotgun (WGS) entry which is preliminary data.</text>
</comment>
<evidence type="ECO:0000313" key="18">
    <source>
        <dbReference type="Proteomes" id="UP000608024"/>
    </source>
</evidence>
<keyword evidence="4" id="KW-0285">Flavoprotein</keyword>
<keyword evidence="18" id="KW-1185">Reference proteome</keyword>
<organism evidence="17 18">
    <name type="scientific">Streptomyces longispororuber</name>
    <dbReference type="NCBI Taxonomy" id="68230"/>
    <lineage>
        <taxon>Bacteria</taxon>
        <taxon>Bacillati</taxon>
        <taxon>Actinomycetota</taxon>
        <taxon>Actinomycetes</taxon>
        <taxon>Kitasatosporales</taxon>
        <taxon>Streptomycetaceae</taxon>
        <taxon>Streptomyces</taxon>
    </lineage>
</organism>
<dbReference type="AlphaFoldDB" id="A0A919DFX0"/>
<name>A0A919DFX0_9ACTN</name>
<keyword evidence="5" id="KW-0274">FAD</keyword>
<dbReference type="PROSITE" id="PS51318">
    <property type="entry name" value="TAT"/>
    <property type="match status" value="1"/>
</dbReference>
<dbReference type="InterPro" id="IPR007867">
    <property type="entry name" value="GMC_OxRtase_C"/>
</dbReference>
<gene>
    <name evidence="17" type="ORF">GCM10018785_08410</name>
</gene>
<evidence type="ECO:0000256" key="5">
    <source>
        <dbReference type="ARBA" id="ARBA00022827"/>
    </source>
</evidence>
<dbReference type="SUPFAM" id="SSF51905">
    <property type="entry name" value="FAD/NAD(P)-binding domain"/>
    <property type="match status" value="1"/>
</dbReference>
<protein>
    <recommendedName>
        <fullName evidence="14">Cholesterol oxidase</fullName>
        <ecNumber evidence="13">1.1.3.6</ecNumber>
        <ecNumber evidence="11">5.3.3.1</ecNumber>
    </recommendedName>
    <alternativeName>
        <fullName evidence="15">Cholesterol isomerase</fullName>
    </alternativeName>
</protein>
<dbReference type="InterPro" id="IPR006311">
    <property type="entry name" value="TAT_signal"/>
</dbReference>